<dbReference type="Pfam" id="PF00072">
    <property type="entry name" value="Response_reg"/>
    <property type="match status" value="1"/>
</dbReference>
<dbReference type="InterPro" id="IPR036457">
    <property type="entry name" value="PPM-type-like_dom_sf"/>
</dbReference>
<dbReference type="EC" id="3.1.3.3" evidence="4"/>
<evidence type="ECO:0000259" key="3">
    <source>
        <dbReference type="PROSITE" id="PS50110"/>
    </source>
</evidence>
<dbReference type="AlphaFoldDB" id="A0A5B1CSJ2"/>
<comment type="caution">
    <text evidence="4">The sequence shown here is derived from an EMBL/GenBank/DDBJ whole genome shotgun (WGS) entry which is preliminary data.</text>
</comment>
<dbReference type="Gene3D" id="3.60.40.10">
    <property type="entry name" value="PPM-type phosphatase domain"/>
    <property type="match status" value="1"/>
</dbReference>
<dbReference type="SMART" id="SM00448">
    <property type="entry name" value="REC"/>
    <property type="match status" value="1"/>
</dbReference>
<gene>
    <name evidence="4" type="primary">rsbP</name>
    <name evidence="4" type="ORF">LF1_49370</name>
</gene>
<dbReference type="SUPFAM" id="SSF52172">
    <property type="entry name" value="CheY-like"/>
    <property type="match status" value="1"/>
</dbReference>
<dbReference type="Proteomes" id="UP000322699">
    <property type="component" value="Unassembled WGS sequence"/>
</dbReference>
<dbReference type="OrthoDB" id="247273at2"/>
<dbReference type="GO" id="GO:0000160">
    <property type="term" value="P:phosphorelay signal transduction system"/>
    <property type="evidence" value="ECO:0007669"/>
    <property type="project" value="InterPro"/>
</dbReference>
<keyword evidence="5" id="KW-1185">Reference proteome</keyword>
<proteinExistence type="predicted"/>
<dbReference type="PROSITE" id="PS50110">
    <property type="entry name" value="RESPONSE_REGULATORY"/>
    <property type="match status" value="1"/>
</dbReference>
<evidence type="ECO:0000256" key="2">
    <source>
        <dbReference type="PROSITE-ProRule" id="PRU00169"/>
    </source>
</evidence>
<dbReference type="SMART" id="SM00331">
    <property type="entry name" value="PP2C_SIG"/>
    <property type="match status" value="1"/>
</dbReference>
<keyword evidence="2" id="KW-0597">Phosphoprotein</keyword>
<evidence type="ECO:0000313" key="5">
    <source>
        <dbReference type="Proteomes" id="UP000322699"/>
    </source>
</evidence>
<evidence type="ECO:0000256" key="1">
    <source>
        <dbReference type="ARBA" id="ARBA00022801"/>
    </source>
</evidence>
<dbReference type="InterPro" id="IPR001789">
    <property type="entry name" value="Sig_transdc_resp-reg_receiver"/>
</dbReference>
<feature type="modified residue" description="4-aspartylphosphate" evidence="2">
    <location>
        <position position="69"/>
    </location>
</feature>
<feature type="domain" description="Response regulatory" evidence="3">
    <location>
        <begin position="20"/>
        <end position="136"/>
    </location>
</feature>
<dbReference type="InterPro" id="IPR052016">
    <property type="entry name" value="Bact_Sigma-Reg"/>
</dbReference>
<dbReference type="GO" id="GO:0016791">
    <property type="term" value="F:phosphatase activity"/>
    <property type="evidence" value="ECO:0007669"/>
    <property type="project" value="TreeGrafter"/>
</dbReference>
<dbReference type="Pfam" id="PF07228">
    <property type="entry name" value="SpoIIE"/>
    <property type="match status" value="1"/>
</dbReference>
<sequence length="468" mass="52096">MNAPATPEKPSATPIGNGIDVLIAEDNRLQAKILEDRLIKSGYTVRVGRDGQKAFDLAKEKRPDIIVSDIEMPHMTGHELCRAIKSDPELRSVPLILLSTLSEPEDIIKGLDCGADNYVTKPYRPAYLISRMDSLLHTSIEEREEDILELEVTLVGTVYKVRSGRQQVLNLLVSTFENAVEKNQELLRYNEDLTIAKETLAKSNRSLEDMNGRMTRDLDAAAKIQQSLLPSKTVETDRADFAWKYLPCDELAGDFLNYFRLDEDHVALFVVDVSGHGVASSLLSVTVGRVMSPDVGSSSLLTSVGPGGEVVITPPAQVAAELNRRFPMEDQGHLYFTMVYAVLNLKTLQLRYASAGHEAMVHLPKDAPPKLLHAEGFAIGWMEDIVYDETVVQLSPGDRLYLYSDGIPEALDADLEEYDNDRMLQLMQRCRSESIGNSVETICTEIKHWCRINGPRDDISILGVDLKP</sequence>
<dbReference type="RefSeq" id="WP_068264717.1">
    <property type="nucleotide sequence ID" value="NZ_LWSK01000067.1"/>
</dbReference>
<dbReference type="PANTHER" id="PTHR43156">
    <property type="entry name" value="STAGE II SPORULATION PROTEIN E-RELATED"/>
    <property type="match status" value="1"/>
</dbReference>
<protein>
    <submittedName>
        <fullName evidence="4">Phosphoserine phosphatase RsbP</fullName>
        <ecNumber evidence="4">3.1.3.3</ecNumber>
    </submittedName>
</protein>
<accession>A0A5B1CSJ2</accession>
<evidence type="ECO:0000313" key="4">
    <source>
        <dbReference type="EMBL" id="KAA1262373.1"/>
    </source>
</evidence>
<dbReference type="EMBL" id="VRLW01000001">
    <property type="protein sequence ID" value="KAA1262373.1"/>
    <property type="molecule type" value="Genomic_DNA"/>
</dbReference>
<organism evidence="4 5">
    <name type="scientific">Rubripirellula obstinata</name>
    <dbReference type="NCBI Taxonomy" id="406547"/>
    <lineage>
        <taxon>Bacteria</taxon>
        <taxon>Pseudomonadati</taxon>
        <taxon>Planctomycetota</taxon>
        <taxon>Planctomycetia</taxon>
        <taxon>Pirellulales</taxon>
        <taxon>Pirellulaceae</taxon>
        <taxon>Rubripirellula</taxon>
    </lineage>
</organism>
<keyword evidence="1 4" id="KW-0378">Hydrolase</keyword>
<dbReference type="Gene3D" id="3.40.50.2300">
    <property type="match status" value="1"/>
</dbReference>
<dbReference type="SUPFAM" id="SSF81606">
    <property type="entry name" value="PP2C-like"/>
    <property type="match status" value="1"/>
</dbReference>
<reference evidence="4 5" key="1">
    <citation type="submission" date="2019-08" db="EMBL/GenBank/DDBJ databases">
        <title>Deep-cultivation of Planctomycetes and their phenomic and genomic characterization uncovers novel biology.</title>
        <authorList>
            <person name="Wiegand S."/>
            <person name="Jogler M."/>
            <person name="Boedeker C."/>
            <person name="Pinto D."/>
            <person name="Vollmers J."/>
            <person name="Rivas-Marin E."/>
            <person name="Kohn T."/>
            <person name="Peeters S.H."/>
            <person name="Heuer A."/>
            <person name="Rast P."/>
            <person name="Oberbeckmann S."/>
            <person name="Bunk B."/>
            <person name="Jeske O."/>
            <person name="Meyerdierks A."/>
            <person name="Storesund J.E."/>
            <person name="Kallscheuer N."/>
            <person name="Luecker S."/>
            <person name="Lage O.M."/>
            <person name="Pohl T."/>
            <person name="Merkel B.J."/>
            <person name="Hornburger P."/>
            <person name="Mueller R.-W."/>
            <person name="Bruemmer F."/>
            <person name="Labrenz M."/>
            <person name="Spormann A.M."/>
            <person name="Op Den Camp H."/>
            <person name="Overmann J."/>
            <person name="Amann R."/>
            <person name="Jetten M.S.M."/>
            <person name="Mascher T."/>
            <person name="Medema M.H."/>
            <person name="Devos D.P."/>
            <person name="Kaster A.-K."/>
            <person name="Ovreas L."/>
            <person name="Rohde M."/>
            <person name="Galperin M.Y."/>
            <person name="Jogler C."/>
        </authorList>
    </citation>
    <scope>NUCLEOTIDE SEQUENCE [LARGE SCALE GENOMIC DNA]</scope>
    <source>
        <strain evidence="4 5">LF1</strain>
    </source>
</reference>
<name>A0A5B1CSJ2_9BACT</name>
<dbReference type="PANTHER" id="PTHR43156:SF2">
    <property type="entry name" value="STAGE II SPORULATION PROTEIN E"/>
    <property type="match status" value="1"/>
</dbReference>
<dbReference type="InterPro" id="IPR011006">
    <property type="entry name" value="CheY-like_superfamily"/>
</dbReference>
<dbReference type="InterPro" id="IPR001932">
    <property type="entry name" value="PPM-type_phosphatase-like_dom"/>
</dbReference>